<name>K2NQI1_TRYCR</name>
<gene>
    <name evidence="2" type="ORF">MOQ_005036</name>
</gene>
<comment type="caution">
    <text evidence="2">The sequence shown here is derived from an EMBL/GenBank/DDBJ whole genome shotgun (WGS) entry which is preliminary data.</text>
</comment>
<dbReference type="AlphaFoldDB" id="K2NQI1"/>
<feature type="compositionally biased region" description="Basic and acidic residues" evidence="1">
    <location>
        <begin position="257"/>
        <end position="271"/>
    </location>
</feature>
<accession>K2NQI1</accession>
<dbReference type="Proteomes" id="UP000007350">
    <property type="component" value="Unassembled WGS sequence"/>
</dbReference>
<keyword evidence="3" id="KW-1185">Reference proteome</keyword>
<sequence length="372" mass="41470">MESVDARRYQSFQLLEPFIDLIYGDLICGDIACRRVADAFVSTYEDAIRWLVTEENTFTPALKGAINTYCARHVIRTAPELLIVSEKAVVAYKQIADVLCETEDMSDVGKAMAYELSHLRRRLETKRFSKLLDLMAEAVVAYMQKAFHQHEETKALCMDLQKDPAFWISVGKFCTASTCRENENITINKKRQREEEKEEVLPVDKNTVSKEASVRGFSEQLRLAISSPIKNHTAHAINTRFIACAQPLSSSPSIAATEEKEKEKEAKRRTESVKCTGRALLQVNDSVLVAMEGMGKRDSQTAQDVSSGFIVVDDSGISPMSAPSTMRKGVMVGGGLNEADASLFSDDIHVRSYILCAKTNRYEPQSSRGSFP</sequence>
<evidence type="ECO:0008006" key="4">
    <source>
        <dbReference type="Google" id="ProtNLM"/>
    </source>
</evidence>
<organism evidence="2 3">
    <name type="scientific">Trypanosoma cruzi marinkellei</name>
    <dbReference type="NCBI Taxonomy" id="85056"/>
    <lineage>
        <taxon>Eukaryota</taxon>
        <taxon>Discoba</taxon>
        <taxon>Euglenozoa</taxon>
        <taxon>Kinetoplastea</taxon>
        <taxon>Metakinetoplastina</taxon>
        <taxon>Trypanosomatida</taxon>
        <taxon>Trypanosomatidae</taxon>
        <taxon>Trypanosoma</taxon>
        <taxon>Schizotrypanum</taxon>
    </lineage>
</organism>
<evidence type="ECO:0000313" key="2">
    <source>
        <dbReference type="EMBL" id="EKF31132.1"/>
    </source>
</evidence>
<dbReference type="EMBL" id="AHKC01011036">
    <property type="protein sequence ID" value="EKF31132.1"/>
    <property type="molecule type" value="Genomic_DNA"/>
</dbReference>
<reference evidence="2 3" key="1">
    <citation type="journal article" date="2012" name="BMC Genomics">
        <title>Comparative genomic analysis of human infective Trypanosoma cruzi lineages with the bat-restricted subspecies T. cruzi marinkellei.</title>
        <authorList>
            <person name="Franzen O."/>
            <person name="Talavera-Lopez C."/>
            <person name="Ochaya S."/>
            <person name="Butler C.E."/>
            <person name="Messenger L.A."/>
            <person name="Lewis M.D."/>
            <person name="Llewellyn M.S."/>
            <person name="Marinkelle C.J."/>
            <person name="Tyler K.M."/>
            <person name="Miles M.A."/>
            <person name="Andersson B."/>
        </authorList>
    </citation>
    <scope>NUCLEOTIDE SEQUENCE [LARGE SCALE GENOMIC DNA]</scope>
    <source>
        <strain evidence="2 3">B7</strain>
    </source>
</reference>
<evidence type="ECO:0000313" key="3">
    <source>
        <dbReference type="Proteomes" id="UP000007350"/>
    </source>
</evidence>
<protein>
    <recommendedName>
        <fullName evidence="4">TRF-Interacting Factor 2</fullName>
    </recommendedName>
</protein>
<proteinExistence type="predicted"/>
<evidence type="ECO:0000256" key="1">
    <source>
        <dbReference type="SAM" id="MobiDB-lite"/>
    </source>
</evidence>
<feature type="region of interest" description="Disordered" evidence="1">
    <location>
        <begin position="252"/>
        <end position="271"/>
    </location>
</feature>
<dbReference type="OrthoDB" id="273538at2759"/>